<evidence type="ECO:0000313" key="2">
    <source>
        <dbReference type="Proteomes" id="UP000094849"/>
    </source>
</evidence>
<keyword evidence="2" id="KW-1185">Reference proteome</keyword>
<accession>A0A1E2UMW5</accession>
<name>A0A1E2UMW5_9GAMM</name>
<dbReference type="Proteomes" id="UP000094849">
    <property type="component" value="Unassembled WGS sequence"/>
</dbReference>
<sequence>MAVTTSDQAVRFIQITFGEVGVSRDQLSIDGFIETDHQDNARHFMKSWSEFEGGSDNRFEINKKS</sequence>
<protein>
    <submittedName>
        <fullName evidence="1">Uncharacterized protein</fullName>
    </submittedName>
</protein>
<dbReference type="EMBL" id="LVJZ01000003">
    <property type="protein sequence ID" value="ODB95932.1"/>
    <property type="molecule type" value="Genomic_DNA"/>
</dbReference>
<organism evidence="1 2">
    <name type="scientific">Candidatus Thiodiazotropha endoloripes</name>
    <dbReference type="NCBI Taxonomy" id="1818881"/>
    <lineage>
        <taxon>Bacteria</taxon>
        <taxon>Pseudomonadati</taxon>
        <taxon>Pseudomonadota</taxon>
        <taxon>Gammaproteobacteria</taxon>
        <taxon>Chromatiales</taxon>
        <taxon>Sedimenticolaceae</taxon>
        <taxon>Candidatus Thiodiazotropha</taxon>
    </lineage>
</organism>
<evidence type="ECO:0000313" key="1">
    <source>
        <dbReference type="EMBL" id="ODB95932.1"/>
    </source>
</evidence>
<reference evidence="1 2" key="1">
    <citation type="submission" date="2016-03" db="EMBL/GenBank/DDBJ databases">
        <title>Chemosynthetic sulphur-oxidizing symbionts of marine invertebrate animals are capable of nitrogen fixation.</title>
        <authorList>
            <person name="Petersen J.M."/>
            <person name="Kemper A."/>
            <person name="Gruber-Vodicka H."/>
            <person name="Cardini U."/>
            <person name="Geest Mvander."/>
            <person name="Kleiner M."/>
            <person name="Bulgheresi S."/>
            <person name="Fussmann M."/>
            <person name="Herbold C."/>
            <person name="Seah B.K.B."/>
            <person name="Antony C.Paul."/>
            <person name="Liu D."/>
            <person name="Belitz A."/>
            <person name="Weber M."/>
        </authorList>
    </citation>
    <scope>NUCLEOTIDE SEQUENCE [LARGE SCALE GENOMIC DNA]</scope>
    <source>
        <strain evidence="1">G_D</strain>
    </source>
</reference>
<proteinExistence type="predicted"/>
<gene>
    <name evidence="1" type="ORF">A3196_03660</name>
</gene>
<dbReference type="STRING" id="1818881.A3196_03660"/>
<comment type="caution">
    <text evidence="1">The sequence shown here is derived from an EMBL/GenBank/DDBJ whole genome shotgun (WGS) entry which is preliminary data.</text>
</comment>
<dbReference type="AlphaFoldDB" id="A0A1E2UMW5"/>
<dbReference type="OrthoDB" id="9910167at2"/>
<dbReference type="RefSeq" id="WP_141694556.1">
    <property type="nucleotide sequence ID" value="NZ_LVJW01000006.1"/>
</dbReference>